<comment type="caution">
    <text evidence="2">The sequence shown here is derived from an EMBL/GenBank/DDBJ whole genome shotgun (WGS) entry which is preliminary data.</text>
</comment>
<dbReference type="VEuPathDB" id="FungiDB:TAPDE_000510"/>
<gene>
    <name evidence="2" type="ORF">TAPDE_000510</name>
</gene>
<dbReference type="Proteomes" id="UP000013776">
    <property type="component" value="Unassembled WGS sequence"/>
</dbReference>
<organism evidence="2 3">
    <name type="scientific">Taphrina deformans (strain PYCC 5710 / ATCC 11124 / CBS 356.35 / IMI 108563 / JCM 9778 / NBRC 8474)</name>
    <name type="common">Peach leaf curl fungus</name>
    <name type="synonym">Lalaria deformans</name>
    <dbReference type="NCBI Taxonomy" id="1097556"/>
    <lineage>
        <taxon>Eukaryota</taxon>
        <taxon>Fungi</taxon>
        <taxon>Dikarya</taxon>
        <taxon>Ascomycota</taxon>
        <taxon>Taphrinomycotina</taxon>
        <taxon>Taphrinomycetes</taxon>
        <taxon>Taphrinales</taxon>
        <taxon>Taphrinaceae</taxon>
        <taxon>Taphrina</taxon>
    </lineage>
</organism>
<evidence type="ECO:0000313" key="2">
    <source>
        <dbReference type="EMBL" id="CCG80864.1"/>
    </source>
</evidence>
<protein>
    <recommendedName>
        <fullName evidence="4">GRAM domain-containing protein</fullName>
    </recommendedName>
</protein>
<dbReference type="AlphaFoldDB" id="R4X9G9"/>
<evidence type="ECO:0008006" key="4">
    <source>
        <dbReference type="Google" id="ProtNLM"/>
    </source>
</evidence>
<name>R4X9G9_TAPDE</name>
<evidence type="ECO:0000256" key="1">
    <source>
        <dbReference type="SAM" id="MobiDB-lite"/>
    </source>
</evidence>
<evidence type="ECO:0000313" key="3">
    <source>
        <dbReference type="Proteomes" id="UP000013776"/>
    </source>
</evidence>
<dbReference type="EMBL" id="CAHR02000016">
    <property type="protein sequence ID" value="CCG80864.1"/>
    <property type="molecule type" value="Genomic_DNA"/>
</dbReference>
<keyword evidence="3" id="KW-1185">Reference proteome</keyword>
<feature type="region of interest" description="Disordered" evidence="1">
    <location>
        <begin position="1"/>
        <end position="22"/>
    </location>
</feature>
<accession>R4X9G9</accession>
<proteinExistence type="predicted"/>
<feature type="compositionally biased region" description="Polar residues" evidence="1">
    <location>
        <begin position="1"/>
        <end position="11"/>
    </location>
</feature>
<reference evidence="2 3" key="1">
    <citation type="journal article" date="2013" name="MBio">
        <title>Genome sequencing of the plant pathogen Taphrina deformans, the causal agent of peach leaf curl.</title>
        <authorList>
            <person name="Cisse O.H."/>
            <person name="Almeida J.M.G.C.F."/>
            <person name="Fonseca A."/>
            <person name="Kumar A.A."/>
            <person name="Salojaervi J."/>
            <person name="Overmyer K."/>
            <person name="Hauser P.M."/>
            <person name="Pagni M."/>
        </authorList>
    </citation>
    <scope>NUCLEOTIDE SEQUENCE [LARGE SCALE GENOMIC DNA]</scope>
    <source>
        <strain evidence="3">PYCC 5710 / ATCC 11124 / CBS 356.35 / IMI 108563 / JCM 9778 / NBRC 8474</strain>
    </source>
</reference>
<sequence length="160" mass="17403">MSLSWTTSTGFAQGPTPASDDEHFTAFPSVTSQLTSFTPVNGTLYLSTYRVLFVESPKPNEVMESVPLKQLNIPLQRWVNPTIGEIRPTPGGGLQLSGGIILRAKFIFNEGGIERFHKALEAAFATARERHRNRAAGAPEDILPVYESVGEGNGVPPTYD</sequence>